<gene>
    <name evidence="1" type="ORF">NQ176_g1885</name>
</gene>
<keyword evidence="2" id="KW-1185">Reference proteome</keyword>
<organism evidence="1 2">
    <name type="scientific">Zarea fungicola</name>
    <dbReference type="NCBI Taxonomy" id="93591"/>
    <lineage>
        <taxon>Eukaryota</taxon>
        <taxon>Fungi</taxon>
        <taxon>Dikarya</taxon>
        <taxon>Ascomycota</taxon>
        <taxon>Pezizomycotina</taxon>
        <taxon>Sordariomycetes</taxon>
        <taxon>Hypocreomycetidae</taxon>
        <taxon>Hypocreales</taxon>
        <taxon>Cordycipitaceae</taxon>
        <taxon>Zarea</taxon>
    </lineage>
</organism>
<evidence type="ECO:0000313" key="2">
    <source>
        <dbReference type="Proteomes" id="UP001143910"/>
    </source>
</evidence>
<sequence>MRPTYLASLGLLGLPLGSAATIPSQVSNEVLDNGTVEVTFEDWVATVPEEFKKFHESSLQKLYDVSYGRVTIDARDLTKRVAMFKGKSYNVSGWVFSISYYLIEHWQGTSWVFPQDTDFLGQNAIGDNFATNVRGVQGTVIEGRAFGGGWSWRGHVNNGYHFDNIPYSVLYHTCIDAIQGAVDWISVENSVTWQMLDSVGREIAMFVVYPTSYDHGATPNNIHEEL</sequence>
<name>A0ACC1NTJ4_9HYPO</name>
<dbReference type="Proteomes" id="UP001143910">
    <property type="component" value="Unassembled WGS sequence"/>
</dbReference>
<evidence type="ECO:0000313" key="1">
    <source>
        <dbReference type="EMBL" id="KAJ2981663.1"/>
    </source>
</evidence>
<comment type="caution">
    <text evidence="1">The sequence shown here is derived from an EMBL/GenBank/DDBJ whole genome shotgun (WGS) entry which is preliminary data.</text>
</comment>
<reference evidence="1" key="1">
    <citation type="submission" date="2022-08" db="EMBL/GenBank/DDBJ databases">
        <title>Genome Sequence of Lecanicillium fungicola.</title>
        <authorList>
            <person name="Buettner E."/>
        </authorList>
    </citation>
    <scope>NUCLEOTIDE SEQUENCE</scope>
    <source>
        <strain evidence="1">Babe33</strain>
    </source>
</reference>
<proteinExistence type="predicted"/>
<dbReference type="EMBL" id="JANJQO010000118">
    <property type="protein sequence ID" value="KAJ2981663.1"/>
    <property type="molecule type" value="Genomic_DNA"/>
</dbReference>
<protein>
    <submittedName>
        <fullName evidence="1">Uncharacterized protein</fullName>
    </submittedName>
</protein>
<accession>A0ACC1NTJ4</accession>